<dbReference type="CDD" id="cd15796">
    <property type="entry name" value="CIF_like"/>
    <property type="match status" value="1"/>
</dbReference>
<protein>
    <recommendedName>
        <fullName evidence="5">Pectinesterase inhibitor domain-containing protein</fullName>
    </recommendedName>
</protein>
<organism evidence="6 7">
    <name type="scientific">Daucus carota subsp. sativus</name>
    <name type="common">Carrot</name>
    <dbReference type="NCBI Taxonomy" id="79200"/>
    <lineage>
        <taxon>Eukaryota</taxon>
        <taxon>Viridiplantae</taxon>
        <taxon>Streptophyta</taxon>
        <taxon>Embryophyta</taxon>
        <taxon>Tracheophyta</taxon>
        <taxon>Spermatophyta</taxon>
        <taxon>Magnoliopsida</taxon>
        <taxon>eudicotyledons</taxon>
        <taxon>Gunneridae</taxon>
        <taxon>Pentapetalae</taxon>
        <taxon>asterids</taxon>
        <taxon>campanulids</taxon>
        <taxon>Apiales</taxon>
        <taxon>Apiaceae</taxon>
        <taxon>Apioideae</taxon>
        <taxon>Scandiceae</taxon>
        <taxon>Daucinae</taxon>
        <taxon>Daucus</taxon>
        <taxon>Daucus sect. Daucus</taxon>
    </lineage>
</organism>
<evidence type="ECO:0000313" key="6">
    <source>
        <dbReference type="EMBL" id="WOH07368.1"/>
    </source>
</evidence>
<name>A0AAF0XFY3_DAUCS</name>
<dbReference type="Pfam" id="PF04043">
    <property type="entry name" value="PMEI"/>
    <property type="match status" value="1"/>
</dbReference>
<evidence type="ECO:0000256" key="2">
    <source>
        <dbReference type="ARBA" id="ARBA00023157"/>
    </source>
</evidence>
<dbReference type="InterPro" id="IPR034087">
    <property type="entry name" value="C/VIF1"/>
</dbReference>
<dbReference type="Gene3D" id="1.20.140.40">
    <property type="entry name" value="Invertase/pectin methylesterase inhibitor family protein"/>
    <property type="match status" value="1"/>
</dbReference>
<dbReference type="InterPro" id="IPR052421">
    <property type="entry name" value="PCW_Enzyme_Inhibitor"/>
</dbReference>
<keyword evidence="1 4" id="KW-0732">Signal</keyword>
<comment type="similarity">
    <text evidence="3">Belongs to the PMEI family.</text>
</comment>
<keyword evidence="7" id="KW-1185">Reference proteome</keyword>
<evidence type="ECO:0000259" key="5">
    <source>
        <dbReference type="SMART" id="SM00856"/>
    </source>
</evidence>
<feature type="chain" id="PRO_5042222795" description="Pectinesterase inhibitor domain-containing protein" evidence="4">
    <location>
        <begin position="30"/>
        <end position="173"/>
    </location>
</feature>
<evidence type="ECO:0000256" key="3">
    <source>
        <dbReference type="ARBA" id="ARBA00038471"/>
    </source>
</evidence>
<sequence length="173" mass="18724">MLLKISSKALVKFILLLVLLSPSTFQTEAKHETNLIIAICKKTPNYALCLSTLKSNPNSSRADVAGLGYIVVETVKAKSTAGLQTIVKLSRSSPVLKRKLSECWQKYDAILNDFVPEAEQGPPKFAVDGMKGVAEVTTDCIKDFQGLEAPLPTINQLVHDLSLVAASIISNLL</sequence>
<dbReference type="EMBL" id="CP093349">
    <property type="protein sequence ID" value="WOH07368.1"/>
    <property type="molecule type" value="Genomic_DNA"/>
</dbReference>
<dbReference type="PANTHER" id="PTHR36710">
    <property type="entry name" value="PECTINESTERASE INHIBITOR-LIKE"/>
    <property type="match status" value="1"/>
</dbReference>
<dbReference type="SUPFAM" id="SSF101148">
    <property type="entry name" value="Plant invertase/pectin methylesterase inhibitor"/>
    <property type="match status" value="1"/>
</dbReference>
<dbReference type="SMART" id="SM00856">
    <property type="entry name" value="PMEI"/>
    <property type="match status" value="1"/>
</dbReference>
<proteinExistence type="inferred from homology"/>
<reference evidence="6" key="2">
    <citation type="submission" date="2022-03" db="EMBL/GenBank/DDBJ databases">
        <title>Draft title - Genomic analysis of global carrot germplasm unveils the trajectory of domestication and the origin of high carotenoid orange carrot.</title>
        <authorList>
            <person name="Iorizzo M."/>
            <person name="Ellison S."/>
            <person name="Senalik D."/>
            <person name="Macko-Podgorni A."/>
            <person name="Grzebelus D."/>
            <person name="Bostan H."/>
            <person name="Rolling W."/>
            <person name="Curaba J."/>
            <person name="Simon P."/>
        </authorList>
    </citation>
    <scope>NUCLEOTIDE SEQUENCE</scope>
    <source>
        <tissue evidence="6">Leaf</tissue>
    </source>
</reference>
<dbReference type="KEGG" id="dcr:108193131"/>
<feature type="signal peptide" evidence="4">
    <location>
        <begin position="1"/>
        <end position="29"/>
    </location>
</feature>
<dbReference type="Proteomes" id="UP000077755">
    <property type="component" value="Chromosome 7"/>
</dbReference>
<dbReference type="GO" id="GO:0004857">
    <property type="term" value="F:enzyme inhibitor activity"/>
    <property type="evidence" value="ECO:0007669"/>
    <property type="project" value="InterPro"/>
</dbReference>
<reference evidence="6" key="1">
    <citation type="journal article" date="2016" name="Nat. Genet.">
        <title>A high-quality carrot genome assembly provides new insights into carotenoid accumulation and asterid genome evolution.</title>
        <authorList>
            <person name="Iorizzo M."/>
            <person name="Ellison S."/>
            <person name="Senalik D."/>
            <person name="Zeng P."/>
            <person name="Satapoomin P."/>
            <person name="Huang J."/>
            <person name="Bowman M."/>
            <person name="Iovene M."/>
            <person name="Sanseverino W."/>
            <person name="Cavagnaro P."/>
            <person name="Yildiz M."/>
            <person name="Macko-Podgorni A."/>
            <person name="Moranska E."/>
            <person name="Grzebelus E."/>
            <person name="Grzebelus D."/>
            <person name="Ashrafi H."/>
            <person name="Zheng Z."/>
            <person name="Cheng S."/>
            <person name="Spooner D."/>
            <person name="Van Deynze A."/>
            <person name="Simon P."/>
        </authorList>
    </citation>
    <scope>NUCLEOTIDE SEQUENCE</scope>
    <source>
        <tissue evidence="6">Leaf</tissue>
    </source>
</reference>
<feature type="domain" description="Pectinesterase inhibitor" evidence="5">
    <location>
        <begin position="31"/>
        <end position="168"/>
    </location>
</feature>
<evidence type="ECO:0000256" key="1">
    <source>
        <dbReference type="ARBA" id="ARBA00022729"/>
    </source>
</evidence>
<keyword evidence="2" id="KW-1015">Disulfide bond</keyword>
<dbReference type="InterPro" id="IPR006501">
    <property type="entry name" value="Pectinesterase_inhib_dom"/>
</dbReference>
<dbReference type="PANTHER" id="PTHR36710:SF13">
    <property type="entry name" value="PUTATIVE-RELATED"/>
    <property type="match status" value="1"/>
</dbReference>
<gene>
    <name evidence="6" type="ORF">DCAR_0726798</name>
</gene>
<dbReference type="InterPro" id="IPR035513">
    <property type="entry name" value="Invertase/methylesterase_inhib"/>
</dbReference>
<dbReference type="AlphaFoldDB" id="A0AAF0XFY3"/>
<dbReference type="NCBIfam" id="TIGR01614">
    <property type="entry name" value="PME_inhib"/>
    <property type="match status" value="1"/>
</dbReference>
<accession>A0AAF0XFY3</accession>
<evidence type="ECO:0000256" key="4">
    <source>
        <dbReference type="SAM" id="SignalP"/>
    </source>
</evidence>
<evidence type="ECO:0000313" key="7">
    <source>
        <dbReference type="Proteomes" id="UP000077755"/>
    </source>
</evidence>